<keyword evidence="2" id="KW-1015">Disulfide bond</keyword>
<dbReference type="EMBL" id="CAXKWB010025395">
    <property type="protein sequence ID" value="CAL4128092.1"/>
    <property type="molecule type" value="Genomic_DNA"/>
</dbReference>
<feature type="domain" description="C-type lectin" evidence="4">
    <location>
        <begin position="8"/>
        <end position="124"/>
    </location>
</feature>
<dbReference type="PANTHER" id="PTHR46784:SF1">
    <property type="entry name" value="KILLER CELL LECTIN-LIKE RECEPTOR SUBFAMILY B MEMBER 1"/>
    <property type="match status" value="1"/>
</dbReference>
<evidence type="ECO:0000256" key="1">
    <source>
        <dbReference type="ARBA" id="ARBA00022989"/>
    </source>
</evidence>
<dbReference type="CDD" id="cd00037">
    <property type="entry name" value="CLECT"/>
    <property type="match status" value="1"/>
</dbReference>
<dbReference type="GO" id="GO:0009986">
    <property type="term" value="C:cell surface"/>
    <property type="evidence" value="ECO:0007669"/>
    <property type="project" value="TreeGrafter"/>
</dbReference>
<keyword evidence="1 3" id="KW-1133">Transmembrane helix</keyword>
<evidence type="ECO:0000256" key="3">
    <source>
        <dbReference type="SAM" id="Phobius"/>
    </source>
</evidence>
<dbReference type="GO" id="GO:0005886">
    <property type="term" value="C:plasma membrane"/>
    <property type="evidence" value="ECO:0007669"/>
    <property type="project" value="TreeGrafter"/>
</dbReference>
<evidence type="ECO:0000313" key="6">
    <source>
        <dbReference type="Proteomes" id="UP001497623"/>
    </source>
</evidence>
<evidence type="ECO:0000259" key="4">
    <source>
        <dbReference type="PROSITE" id="PS50041"/>
    </source>
</evidence>
<reference evidence="5 6" key="1">
    <citation type="submission" date="2024-05" db="EMBL/GenBank/DDBJ databases">
        <authorList>
            <person name="Wallberg A."/>
        </authorList>
    </citation>
    <scope>NUCLEOTIDE SEQUENCE [LARGE SCALE GENOMIC DNA]</scope>
</reference>
<sequence>MCLMIIHIAGECFHFSEDELDWDTSQEACKDRGAQLAVPRDLIRFMEHVVKISDKSEYYFVGGYKDPQEGIWKWLNGESFTVGDNFWENDILRENNTSHCLAISHSKYKFYDQPCSHSNRYICQRPTEYLQFPLYVVGVIFLILVLLAIALSIFFNWKRNKFHAKFNISTDISDYSVRERTRHDCENIL</sequence>
<evidence type="ECO:0000313" key="5">
    <source>
        <dbReference type="EMBL" id="CAL4128092.1"/>
    </source>
</evidence>
<dbReference type="InterPro" id="IPR016186">
    <property type="entry name" value="C-type_lectin-like/link_sf"/>
</dbReference>
<accession>A0AAV2RJA9</accession>
<keyword evidence="3" id="KW-0812">Transmembrane</keyword>
<gene>
    <name evidence="5" type="ORF">MNOR_LOCUS25970</name>
</gene>
<evidence type="ECO:0000256" key="2">
    <source>
        <dbReference type="ARBA" id="ARBA00023157"/>
    </source>
</evidence>
<proteinExistence type="predicted"/>
<dbReference type="GO" id="GO:0038023">
    <property type="term" value="F:signaling receptor activity"/>
    <property type="evidence" value="ECO:0007669"/>
    <property type="project" value="TreeGrafter"/>
</dbReference>
<dbReference type="Pfam" id="PF00059">
    <property type="entry name" value="Lectin_C"/>
    <property type="match status" value="1"/>
</dbReference>
<dbReference type="PROSITE" id="PS50041">
    <property type="entry name" value="C_TYPE_LECTIN_2"/>
    <property type="match status" value="1"/>
</dbReference>
<keyword evidence="6" id="KW-1185">Reference proteome</keyword>
<dbReference type="Proteomes" id="UP001497623">
    <property type="component" value="Unassembled WGS sequence"/>
</dbReference>
<dbReference type="Gene3D" id="3.10.100.10">
    <property type="entry name" value="Mannose-Binding Protein A, subunit A"/>
    <property type="match status" value="1"/>
</dbReference>
<dbReference type="InterPro" id="IPR001304">
    <property type="entry name" value="C-type_lectin-like"/>
</dbReference>
<dbReference type="SUPFAM" id="SSF56436">
    <property type="entry name" value="C-type lectin-like"/>
    <property type="match status" value="1"/>
</dbReference>
<dbReference type="SMART" id="SM00034">
    <property type="entry name" value="CLECT"/>
    <property type="match status" value="1"/>
</dbReference>
<dbReference type="AlphaFoldDB" id="A0AAV2RJA9"/>
<feature type="transmembrane region" description="Helical" evidence="3">
    <location>
        <begin position="132"/>
        <end position="155"/>
    </location>
</feature>
<keyword evidence="3" id="KW-0472">Membrane</keyword>
<dbReference type="InterPro" id="IPR016187">
    <property type="entry name" value="CTDL_fold"/>
</dbReference>
<comment type="caution">
    <text evidence="5">The sequence shown here is derived from an EMBL/GenBank/DDBJ whole genome shotgun (WGS) entry which is preliminary data.</text>
</comment>
<dbReference type="InterPro" id="IPR051527">
    <property type="entry name" value="KLR_subfamily_B"/>
</dbReference>
<feature type="non-terminal residue" evidence="5">
    <location>
        <position position="189"/>
    </location>
</feature>
<organism evidence="5 6">
    <name type="scientific">Meganyctiphanes norvegica</name>
    <name type="common">Northern krill</name>
    <name type="synonym">Thysanopoda norvegica</name>
    <dbReference type="NCBI Taxonomy" id="48144"/>
    <lineage>
        <taxon>Eukaryota</taxon>
        <taxon>Metazoa</taxon>
        <taxon>Ecdysozoa</taxon>
        <taxon>Arthropoda</taxon>
        <taxon>Crustacea</taxon>
        <taxon>Multicrustacea</taxon>
        <taxon>Malacostraca</taxon>
        <taxon>Eumalacostraca</taxon>
        <taxon>Eucarida</taxon>
        <taxon>Euphausiacea</taxon>
        <taxon>Euphausiidae</taxon>
        <taxon>Meganyctiphanes</taxon>
    </lineage>
</organism>
<name>A0AAV2RJA9_MEGNR</name>
<dbReference type="PANTHER" id="PTHR46784">
    <property type="entry name" value="KILLER CELL LECTIN-LIKE RECEPTOR SUBFAMILY B MEMBER 1"/>
    <property type="match status" value="1"/>
</dbReference>
<protein>
    <recommendedName>
        <fullName evidence="4">C-type lectin domain-containing protein</fullName>
    </recommendedName>
</protein>